<sequence length="204" mass="21313">MPPLDQDETQRRINEAKAKTAQARKAMKDASDLANYITKPFENGMKSVDKVLGYVETGIDIFNIVMVVVICGSIMLCIISPLIYIITTLITSISQCVAQCKSNKNQETDDYTKLNERILFIETNNGLKPAATGDKNQNDVTGEGGGGGHGKGASQRPSAKKGVQEGSGGATSGAAASGPGVSGGGNSTVKSTAKSVDAKEQQKS</sequence>
<feature type="compositionally biased region" description="Gly residues" evidence="2">
    <location>
        <begin position="142"/>
        <end position="151"/>
    </location>
</feature>
<protein>
    <submittedName>
        <fullName evidence="5">Uncharacterized protein</fullName>
    </submittedName>
</protein>
<evidence type="ECO:0000313" key="5">
    <source>
        <dbReference type="WBParaSite" id="PSU_v2.g11981.t1"/>
    </source>
</evidence>
<reference evidence="5" key="1">
    <citation type="submission" date="2022-11" db="UniProtKB">
        <authorList>
            <consortium name="WormBaseParasite"/>
        </authorList>
    </citation>
    <scope>IDENTIFICATION</scope>
</reference>
<keyword evidence="1" id="KW-0175">Coiled coil</keyword>
<organism evidence="4 5">
    <name type="scientific">Panagrolaimus superbus</name>
    <dbReference type="NCBI Taxonomy" id="310955"/>
    <lineage>
        <taxon>Eukaryota</taxon>
        <taxon>Metazoa</taxon>
        <taxon>Ecdysozoa</taxon>
        <taxon>Nematoda</taxon>
        <taxon>Chromadorea</taxon>
        <taxon>Rhabditida</taxon>
        <taxon>Tylenchina</taxon>
        <taxon>Panagrolaimomorpha</taxon>
        <taxon>Panagrolaimoidea</taxon>
        <taxon>Panagrolaimidae</taxon>
        <taxon>Panagrolaimus</taxon>
    </lineage>
</organism>
<keyword evidence="3" id="KW-1133">Transmembrane helix</keyword>
<dbReference type="AlphaFoldDB" id="A0A914Y2F9"/>
<dbReference type="WBParaSite" id="PSU_v2.g11981.t1">
    <property type="protein sequence ID" value="PSU_v2.g11981.t1"/>
    <property type="gene ID" value="PSU_v2.g11981"/>
</dbReference>
<dbReference type="Proteomes" id="UP000887577">
    <property type="component" value="Unplaced"/>
</dbReference>
<name>A0A914Y2F9_9BILA</name>
<feature type="transmembrane region" description="Helical" evidence="3">
    <location>
        <begin position="61"/>
        <end position="85"/>
    </location>
</feature>
<keyword evidence="3" id="KW-0472">Membrane</keyword>
<keyword evidence="3" id="KW-0812">Transmembrane</keyword>
<evidence type="ECO:0000256" key="3">
    <source>
        <dbReference type="SAM" id="Phobius"/>
    </source>
</evidence>
<evidence type="ECO:0000256" key="2">
    <source>
        <dbReference type="SAM" id="MobiDB-lite"/>
    </source>
</evidence>
<accession>A0A914Y2F9</accession>
<keyword evidence="4" id="KW-1185">Reference proteome</keyword>
<proteinExistence type="predicted"/>
<evidence type="ECO:0000256" key="1">
    <source>
        <dbReference type="SAM" id="Coils"/>
    </source>
</evidence>
<evidence type="ECO:0000313" key="4">
    <source>
        <dbReference type="Proteomes" id="UP000887577"/>
    </source>
</evidence>
<feature type="region of interest" description="Disordered" evidence="2">
    <location>
        <begin position="129"/>
        <end position="204"/>
    </location>
</feature>
<feature type="coiled-coil region" evidence="1">
    <location>
        <begin position="6"/>
        <end position="33"/>
    </location>
</feature>